<reference evidence="1" key="1">
    <citation type="submission" date="2018-11" db="EMBL/GenBank/DDBJ databases">
        <authorList>
            <person name="Alioto T."/>
            <person name="Alioto T."/>
        </authorList>
    </citation>
    <scope>NUCLEOTIDE SEQUENCE</scope>
</reference>
<dbReference type="Pfam" id="PF13561">
    <property type="entry name" value="adh_short_C2"/>
    <property type="match status" value="1"/>
</dbReference>
<dbReference type="Gene3D" id="3.40.50.720">
    <property type="entry name" value="NAD(P)-binding Rossmann-like Domain"/>
    <property type="match status" value="1"/>
</dbReference>
<organism evidence="1 2">
    <name type="scientific">Mytilus galloprovincialis</name>
    <name type="common">Mediterranean mussel</name>
    <dbReference type="NCBI Taxonomy" id="29158"/>
    <lineage>
        <taxon>Eukaryota</taxon>
        <taxon>Metazoa</taxon>
        <taxon>Spiralia</taxon>
        <taxon>Lophotrochozoa</taxon>
        <taxon>Mollusca</taxon>
        <taxon>Bivalvia</taxon>
        <taxon>Autobranchia</taxon>
        <taxon>Pteriomorphia</taxon>
        <taxon>Mytilida</taxon>
        <taxon>Mytiloidea</taxon>
        <taxon>Mytilidae</taxon>
        <taxon>Mytilinae</taxon>
        <taxon>Mytilus</taxon>
    </lineage>
</organism>
<dbReference type="PANTHER" id="PTHR43975:SF2">
    <property type="entry name" value="EG:BACR7A4.14 PROTEIN-RELATED"/>
    <property type="match status" value="1"/>
</dbReference>
<dbReference type="AlphaFoldDB" id="A0A8B6E148"/>
<proteinExistence type="predicted"/>
<dbReference type="OrthoDB" id="47007at2759"/>
<dbReference type="PANTHER" id="PTHR43975">
    <property type="entry name" value="ZGC:101858"/>
    <property type="match status" value="1"/>
</dbReference>
<dbReference type="InterPro" id="IPR002347">
    <property type="entry name" value="SDR_fam"/>
</dbReference>
<gene>
    <name evidence="1" type="ORF">MGAL_10B068983</name>
</gene>
<evidence type="ECO:0000313" key="1">
    <source>
        <dbReference type="EMBL" id="VDI28099.1"/>
    </source>
</evidence>
<evidence type="ECO:0000313" key="2">
    <source>
        <dbReference type="Proteomes" id="UP000596742"/>
    </source>
</evidence>
<dbReference type="Proteomes" id="UP000596742">
    <property type="component" value="Unassembled WGS sequence"/>
</dbReference>
<protein>
    <submittedName>
        <fullName evidence="1">Uncharacterized protein</fullName>
    </submittedName>
</protein>
<sequence length="69" mass="7319">MTSFADNAGWTSDMKANKIERLKVTQPLGGAGKPEDVAKAIRFLASDEASFTTGHLLFVDSGRHGAIPS</sequence>
<keyword evidence="2" id="KW-1185">Reference proteome</keyword>
<dbReference type="EMBL" id="UYJE01004448">
    <property type="protein sequence ID" value="VDI28099.1"/>
    <property type="molecule type" value="Genomic_DNA"/>
</dbReference>
<name>A0A8B6E148_MYTGA</name>
<dbReference type="InterPro" id="IPR036291">
    <property type="entry name" value="NAD(P)-bd_dom_sf"/>
</dbReference>
<dbReference type="SUPFAM" id="SSF51735">
    <property type="entry name" value="NAD(P)-binding Rossmann-fold domains"/>
    <property type="match status" value="1"/>
</dbReference>
<comment type="caution">
    <text evidence="1">The sequence shown here is derived from an EMBL/GenBank/DDBJ whole genome shotgun (WGS) entry which is preliminary data.</text>
</comment>
<accession>A0A8B6E148</accession>